<dbReference type="Pfam" id="PF13302">
    <property type="entry name" value="Acetyltransf_3"/>
    <property type="match status" value="1"/>
</dbReference>
<evidence type="ECO:0000313" key="2">
    <source>
        <dbReference type="EMBL" id="ACN96089.1"/>
    </source>
</evidence>
<evidence type="ECO:0000259" key="1">
    <source>
        <dbReference type="Pfam" id="PF13302"/>
    </source>
</evidence>
<feature type="domain" description="N-acetyltransferase" evidence="1">
    <location>
        <begin position="8"/>
        <end position="43"/>
    </location>
</feature>
<dbReference type="AlphaFoldDB" id="E1U3T2"/>
<protein>
    <submittedName>
        <fullName evidence="2">Putative acetyltransferase</fullName>
    </submittedName>
</protein>
<accession>E1U3T2</accession>
<dbReference type="SUPFAM" id="SSF55729">
    <property type="entry name" value="Acyl-CoA N-acyltransferases (Nat)"/>
    <property type="match status" value="1"/>
</dbReference>
<dbReference type="InterPro" id="IPR000182">
    <property type="entry name" value="GNAT_dom"/>
</dbReference>
<proteinExistence type="predicted"/>
<dbReference type="GO" id="GO:0016747">
    <property type="term" value="F:acyltransferase activity, transferring groups other than amino-acyl groups"/>
    <property type="evidence" value="ECO:0007669"/>
    <property type="project" value="InterPro"/>
</dbReference>
<keyword evidence="2" id="KW-0808">Transferase</keyword>
<dbReference type="InterPro" id="IPR016181">
    <property type="entry name" value="Acyl_CoA_acyltransferase"/>
</dbReference>
<reference evidence="2" key="1">
    <citation type="submission" date="2008-09" db="EMBL/GenBank/DDBJ databases">
        <title>High diversity of cyanobacterial nonribosomal peptide synthetase genes in isolates from geothermal sites and hot springs of Costa Rica.</title>
        <authorList>
            <person name="Hess W.R."/>
            <person name="Scholz I.D."/>
        </authorList>
    </citation>
    <scope>NUCLEOTIDE SEQUENCE</scope>
    <source>
        <strain evidence="2">MV11</strain>
    </source>
</reference>
<sequence length="86" mass="9496">MPEIETARLRLRPYTLDDLDETAVILSNPEVMKYSPRGTIPQDKVLNLLVRAGFKPAPSALCGAPTNSRFGERICGEPLLPSAFLR</sequence>
<dbReference type="EMBL" id="FJ211389">
    <property type="protein sequence ID" value="ACN96089.1"/>
    <property type="molecule type" value="Genomic_DNA"/>
</dbReference>
<dbReference type="Gene3D" id="3.40.630.30">
    <property type="match status" value="1"/>
</dbReference>
<name>E1U3T2_9CYAN</name>
<organism evidence="2">
    <name type="scientific">Fischerella sp. MV11</name>
    <dbReference type="NCBI Taxonomy" id="397321"/>
    <lineage>
        <taxon>Bacteria</taxon>
        <taxon>Bacillati</taxon>
        <taxon>Cyanobacteriota</taxon>
        <taxon>Cyanophyceae</taxon>
        <taxon>Nostocales</taxon>
        <taxon>Hapalosiphonaceae</taxon>
        <taxon>Fischerella</taxon>
    </lineage>
</organism>